<dbReference type="OrthoDB" id="4295718at2759"/>
<keyword evidence="3" id="KW-1185">Reference proteome</keyword>
<gene>
    <name evidence="2" type="ORF">N7515_009390</name>
</gene>
<evidence type="ECO:0000313" key="3">
    <source>
        <dbReference type="Proteomes" id="UP001149079"/>
    </source>
</evidence>
<reference evidence="2" key="1">
    <citation type="submission" date="2022-11" db="EMBL/GenBank/DDBJ databases">
        <authorList>
            <person name="Petersen C."/>
        </authorList>
    </citation>
    <scope>NUCLEOTIDE SEQUENCE</scope>
    <source>
        <strain evidence="2">IBT 22155</strain>
    </source>
</reference>
<feature type="chain" id="PRO_5040738619" evidence="1">
    <location>
        <begin position="21"/>
        <end position="282"/>
    </location>
</feature>
<dbReference type="Proteomes" id="UP001149079">
    <property type="component" value="Unassembled WGS sequence"/>
</dbReference>
<dbReference type="EMBL" id="JAPQKL010000007">
    <property type="protein sequence ID" value="KAJ5121429.1"/>
    <property type="molecule type" value="Genomic_DNA"/>
</dbReference>
<feature type="signal peptide" evidence="1">
    <location>
        <begin position="1"/>
        <end position="20"/>
    </location>
</feature>
<keyword evidence="1" id="KW-0732">Signal</keyword>
<proteinExistence type="predicted"/>
<name>A0A9W9GJF4_9EURO</name>
<sequence length="282" mass="31651">MKTILFYLVAFFALRISAFGLSGAYERMWYWSAYQMEQQYGDAANRQIATSCKSCSFAQFVTWIAKSKDQAMIESKFAAYKKQNGKDYVPSSVDEGAKWLDDNGITKDMALSRVVEKVYDVPNVFKKVSKAIGDIYKSKQPDPSHPPFSDAFLARKRVDMIRTAESHLTISLALRTKYDEANLNGAKPVYQGLVRDDNSKILPNGKVVIDCDLKSAVDAIQREKKVTVSINDYYKAYRAGTLKASESDGTSDATPKDDNHAANIQEIKRAKYRMLGGVCHNE</sequence>
<reference evidence="2" key="2">
    <citation type="journal article" date="2023" name="IMA Fungus">
        <title>Comparative genomic study of the Penicillium genus elucidates a diverse pangenome and 15 lateral gene transfer events.</title>
        <authorList>
            <person name="Petersen C."/>
            <person name="Sorensen T."/>
            <person name="Nielsen M.R."/>
            <person name="Sondergaard T.E."/>
            <person name="Sorensen J.L."/>
            <person name="Fitzpatrick D.A."/>
            <person name="Frisvad J.C."/>
            <person name="Nielsen K.L."/>
        </authorList>
    </citation>
    <scope>NUCLEOTIDE SEQUENCE</scope>
    <source>
        <strain evidence="2">IBT 22155</strain>
    </source>
</reference>
<accession>A0A9W9GJF4</accession>
<evidence type="ECO:0000313" key="2">
    <source>
        <dbReference type="EMBL" id="KAJ5121429.1"/>
    </source>
</evidence>
<comment type="caution">
    <text evidence="2">The sequence shown here is derived from an EMBL/GenBank/DDBJ whole genome shotgun (WGS) entry which is preliminary data.</text>
</comment>
<dbReference type="AlphaFoldDB" id="A0A9W9GJF4"/>
<dbReference type="RefSeq" id="XP_056517933.1">
    <property type="nucleotide sequence ID" value="XM_056670134.1"/>
</dbReference>
<dbReference type="GeneID" id="81409304"/>
<protein>
    <submittedName>
        <fullName evidence="2">Uncharacterized protein</fullName>
    </submittedName>
</protein>
<organism evidence="2 3">
    <name type="scientific">Penicillium bovifimosum</name>
    <dbReference type="NCBI Taxonomy" id="126998"/>
    <lineage>
        <taxon>Eukaryota</taxon>
        <taxon>Fungi</taxon>
        <taxon>Dikarya</taxon>
        <taxon>Ascomycota</taxon>
        <taxon>Pezizomycotina</taxon>
        <taxon>Eurotiomycetes</taxon>
        <taxon>Eurotiomycetidae</taxon>
        <taxon>Eurotiales</taxon>
        <taxon>Aspergillaceae</taxon>
        <taxon>Penicillium</taxon>
    </lineage>
</organism>
<evidence type="ECO:0000256" key="1">
    <source>
        <dbReference type="SAM" id="SignalP"/>
    </source>
</evidence>